<protein>
    <submittedName>
        <fullName evidence="1">Uncharacterized protein</fullName>
    </submittedName>
</protein>
<dbReference type="OrthoDB" id="9154812at2"/>
<sequence>MPIYLPEPTPERPRDGKGYNRLSLNAHMGAGGAQCALRPTSYATLFESYDTRRAGWGGFGSCPRAGACETCALLNHPLSVSPHPVPFNAAKVLIRIDTRYPDSTALSAAPTTRLWMTDDPDDTCYRDHGQIWTWFSLRHLKGWDLGRTYRDEIGDGFWLHRTPDAWAPHVQVRARQRASSTQHAFVVGSTRAALLTCFGRCLHSDGRLLNVIGHHVPAVVDDGVLPLRPSELRLPHGAVGSRHLELDSHWGACTLALRRGRTRLSQLSFDGSTWAPGQIRGAAALLAHTED</sequence>
<organism evidence="1 2">
    <name type="scientific">Streptomyces venezuelae</name>
    <dbReference type="NCBI Taxonomy" id="54571"/>
    <lineage>
        <taxon>Bacteria</taxon>
        <taxon>Bacillati</taxon>
        <taxon>Actinomycetota</taxon>
        <taxon>Actinomycetes</taxon>
        <taxon>Kitasatosporales</taxon>
        <taxon>Streptomycetaceae</taxon>
        <taxon>Streptomyces</taxon>
    </lineage>
</organism>
<name>A0A5P2C8K8_STRVZ</name>
<accession>A0A5P2C8K8</accession>
<proteinExistence type="predicted"/>
<evidence type="ECO:0000313" key="2">
    <source>
        <dbReference type="Proteomes" id="UP000322927"/>
    </source>
</evidence>
<evidence type="ECO:0000313" key="1">
    <source>
        <dbReference type="EMBL" id="QES38268.1"/>
    </source>
</evidence>
<dbReference type="EMBL" id="CP029192">
    <property type="protein sequence ID" value="QES38268.1"/>
    <property type="molecule type" value="Genomic_DNA"/>
</dbReference>
<dbReference type="Proteomes" id="UP000322927">
    <property type="component" value="Chromosome"/>
</dbReference>
<dbReference type="AlphaFoldDB" id="A0A5P2C8K8"/>
<gene>
    <name evidence="1" type="ORF">DEJ48_36920</name>
</gene>
<dbReference type="RefSeq" id="WP_150220459.1">
    <property type="nucleotide sequence ID" value="NZ_CP029192.1"/>
</dbReference>
<reference evidence="1 2" key="1">
    <citation type="submission" date="2018-05" db="EMBL/GenBank/DDBJ databases">
        <title>Streptomyces venezuelae.</title>
        <authorList>
            <person name="Kim W."/>
            <person name="Lee N."/>
            <person name="Cho B.-K."/>
        </authorList>
    </citation>
    <scope>NUCLEOTIDE SEQUENCE [LARGE SCALE GENOMIC DNA]</scope>
    <source>
        <strain evidence="1 2">ATCC 14584</strain>
    </source>
</reference>